<feature type="domain" description="EF-hand" evidence="16">
    <location>
        <begin position="348"/>
        <end position="383"/>
    </location>
</feature>
<dbReference type="Gene3D" id="3.30.200.20">
    <property type="entry name" value="Phosphorylase Kinase, domain 1"/>
    <property type="match status" value="1"/>
</dbReference>
<dbReference type="FunFam" id="1.10.510.10:FF:000571">
    <property type="entry name" value="Maternal embryonic leucine zipper kinase"/>
    <property type="match status" value="1"/>
</dbReference>
<reference evidence="17" key="1">
    <citation type="submission" date="2021-09" db="EMBL/GenBank/DDBJ databases">
        <authorList>
            <consortium name="AG Swart"/>
            <person name="Singh M."/>
            <person name="Singh A."/>
            <person name="Seah K."/>
            <person name="Emmerich C."/>
        </authorList>
    </citation>
    <scope>NUCLEOTIDE SEQUENCE</scope>
    <source>
        <strain evidence="17">ATCC30299</strain>
    </source>
</reference>
<keyword evidence="11" id="KW-0067">ATP-binding</keyword>
<dbReference type="AlphaFoldDB" id="A0AAU9K076"/>
<dbReference type="PROSITE" id="PS00108">
    <property type="entry name" value="PROTEIN_KINASE_ST"/>
    <property type="match status" value="1"/>
</dbReference>
<dbReference type="InterPro" id="IPR000719">
    <property type="entry name" value="Prot_kinase_dom"/>
</dbReference>
<sequence>MGSICSSGHKALETTRPRNVDVLAPGNFVQENSRSFYSIYKLSPDPLGSGALGEIRLCTDLRTGDTRAVKIISKAGLNKAEVDSRSVFREVEILKTLDHPNILKTFEYFEDRSNFYIVMEYCKGGDLFDKVSQLLVFTEKQAAKIMSQVFSGLSYLHSRGVIHRDMKPENVVIVDEADGNEGDLQIKIIDFDNATFYEINTQITGSYGTTLYMAPEVFDKNYNEKCDIWSCGVILYILLSGTSPFDAWNDAEIIKLIKKGKFSLDGERWNNISEEAKDLIRKLLVKDVDKRLNASQAFMHPWCTYHHNSNENKEDIRHSIFHINRLRRASKLKQAIQTFILSQLMKPSELKAQEAIFSSMDINGDGVISKEELYTHFKETMTDEDARLEANRIMEFVDTDNNGVIDYTEFLRATVEKRKMITKTNLEKTFMIFDKDGSGYLEVNELREWFSGDTNINEGLLKEFLNNLHVTEDGKIHFDQFQEYLYTFTNESEY</sequence>
<dbReference type="GO" id="GO:0004674">
    <property type="term" value="F:protein serine/threonine kinase activity"/>
    <property type="evidence" value="ECO:0007669"/>
    <property type="project" value="UniProtKB-KW"/>
</dbReference>
<evidence type="ECO:0000256" key="11">
    <source>
        <dbReference type="ARBA" id="ARBA00022840"/>
    </source>
</evidence>
<dbReference type="Pfam" id="PF13499">
    <property type="entry name" value="EF-hand_7"/>
    <property type="match status" value="2"/>
</dbReference>
<evidence type="ECO:0000256" key="6">
    <source>
        <dbReference type="ARBA" id="ARBA00022723"/>
    </source>
</evidence>
<evidence type="ECO:0000259" key="16">
    <source>
        <dbReference type="PROSITE" id="PS50222"/>
    </source>
</evidence>
<dbReference type="PROSITE" id="PS50011">
    <property type="entry name" value="PROTEIN_KINASE_DOM"/>
    <property type="match status" value="1"/>
</dbReference>
<evidence type="ECO:0000256" key="2">
    <source>
        <dbReference type="ARBA" id="ARBA00011245"/>
    </source>
</evidence>
<evidence type="ECO:0000256" key="3">
    <source>
        <dbReference type="ARBA" id="ARBA00012513"/>
    </source>
</evidence>
<evidence type="ECO:0000256" key="4">
    <source>
        <dbReference type="ARBA" id="ARBA00022527"/>
    </source>
</evidence>
<dbReference type="SMART" id="SM00054">
    <property type="entry name" value="EFh"/>
    <property type="match status" value="4"/>
</dbReference>
<evidence type="ECO:0000256" key="9">
    <source>
        <dbReference type="ARBA" id="ARBA00022777"/>
    </source>
</evidence>
<keyword evidence="6" id="KW-0479">Metal-binding</keyword>
<comment type="cofactor">
    <cofactor evidence="1">
        <name>Mg(2+)</name>
        <dbReference type="ChEBI" id="CHEBI:18420"/>
    </cofactor>
</comment>
<dbReference type="SUPFAM" id="SSF56112">
    <property type="entry name" value="Protein kinase-like (PK-like)"/>
    <property type="match status" value="1"/>
</dbReference>
<dbReference type="PANTHER" id="PTHR24349">
    <property type="entry name" value="SERINE/THREONINE-PROTEIN KINASE"/>
    <property type="match status" value="1"/>
</dbReference>
<evidence type="ECO:0000256" key="13">
    <source>
        <dbReference type="ARBA" id="ARBA00047899"/>
    </source>
</evidence>
<feature type="domain" description="EF-hand" evidence="16">
    <location>
        <begin position="385"/>
        <end position="420"/>
    </location>
</feature>
<dbReference type="InterPro" id="IPR011009">
    <property type="entry name" value="Kinase-like_dom_sf"/>
</dbReference>
<evidence type="ECO:0000313" key="18">
    <source>
        <dbReference type="Proteomes" id="UP001162131"/>
    </source>
</evidence>
<dbReference type="InterPro" id="IPR050205">
    <property type="entry name" value="CDPK_Ser/Thr_kinases"/>
</dbReference>
<evidence type="ECO:0000256" key="5">
    <source>
        <dbReference type="ARBA" id="ARBA00022679"/>
    </source>
</evidence>
<dbReference type="CDD" id="cd00051">
    <property type="entry name" value="EFh"/>
    <property type="match status" value="1"/>
</dbReference>
<name>A0AAU9K076_9CILI</name>
<dbReference type="PROSITE" id="PS50222">
    <property type="entry name" value="EF_HAND_2"/>
    <property type="match status" value="3"/>
</dbReference>
<evidence type="ECO:0000313" key="17">
    <source>
        <dbReference type="EMBL" id="CAG9327379.1"/>
    </source>
</evidence>
<dbReference type="InterPro" id="IPR008271">
    <property type="entry name" value="Ser/Thr_kinase_AS"/>
</dbReference>
<dbReference type="Gene3D" id="1.10.238.10">
    <property type="entry name" value="EF-hand"/>
    <property type="match status" value="2"/>
</dbReference>
<dbReference type="GO" id="GO:0005509">
    <property type="term" value="F:calcium ion binding"/>
    <property type="evidence" value="ECO:0007669"/>
    <property type="project" value="InterPro"/>
</dbReference>
<evidence type="ECO:0000259" key="15">
    <source>
        <dbReference type="PROSITE" id="PS50011"/>
    </source>
</evidence>
<comment type="catalytic activity">
    <reaction evidence="13">
        <text>L-threonyl-[protein] + ATP = O-phospho-L-threonyl-[protein] + ADP + H(+)</text>
        <dbReference type="Rhea" id="RHEA:46608"/>
        <dbReference type="Rhea" id="RHEA-COMP:11060"/>
        <dbReference type="Rhea" id="RHEA-COMP:11605"/>
        <dbReference type="ChEBI" id="CHEBI:15378"/>
        <dbReference type="ChEBI" id="CHEBI:30013"/>
        <dbReference type="ChEBI" id="CHEBI:30616"/>
        <dbReference type="ChEBI" id="CHEBI:61977"/>
        <dbReference type="ChEBI" id="CHEBI:456216"/>
        <dbReference type="EC" id="2.7.11.1"/>
    </reaction>
</comment>
<dbReference type="SMART" id="SM00220">
    <property type="entry name" value="S_TKc"/>
    <property type="match status" value="1"/>
</dbReference>
<dbReference type="Pfam" id="PF00069">
    <property type="entry name" value="Pkinase"/>
    <property type="match status" value="1"/>
</dbReference>
<feature type="domain" description="EF-hand" evidence="16">
    <location>
        <begin position="421"/>
        <end position="456"/>
    </location>
</feature>
<accession>A0AAU9K076</accession>
<dbReference type="FunFam" id="3.30.200.20:FF:000315">
    <property type="entry name" value="Calcium-dependent protein kinase 3"/>
    <property type="match status" value="1"/>
</dbReference>
<keyword evidence="5" id="KW-0808">Transferase</keyword>
<protein>
    <recommendedName>
        <fullName evidence="3">non-specific serine/threonine protein kinase</fullName>
        <ecNumber evidence="3">2.7.11.1</ecNumber>
    </recommendedName>
</protein>
<dbReference type="InterPro" id="IPR011992">
    <property type="entry name" value="EF-hand-dom_pair"/>
</dbReference>
<keyword evidence="8" id="KW-0547">Nucleotide-binding</keyword>
<keyword evidence="7" id="KW-0677">Repeat</keyword>
<evidence type="ECO:0000256" key="12">
    <source>
        <dbReference type="ARBA" id="ARBA00024334"/>
    </source>
</evidence>
<dbReference type="EC" id="2.7.11.1" evidence="3"/>
<organism evidence="17 18">
    <name type="scientific">Blepharisma stoltei</name>
    <dbReference type="NCBI Taxonomy" id="1481888"/>
    <lineage>
        <taxon>Eukaryota</taxon>
        <taxon>Sar</taxon>
        <taxon>Alveolata</taxon>
        <taxon>Ciliophora</taxon>
        <taxon>Postciliodesmatophora</taxon>
        <taxon>Heterotrichea</taxon>
        <taxon>Heterotrichida</taxon>
        <taxon>Blepharismidae</taxon>
        <taxon>Blepharisma</taxon>
    </lineage>
</organism>
<dbReference type="InterPro" id="IPR018247">
    <property type="entry name" value="EF_Hand_1_Ca_BS"/>
</dbReference>
<proteinExistence type="inferred from homology"/>
<keyword evidence="4" id="KW-0723">Serine/threonine-protein kinase</keyword>
<evidence type="ECO:0000256" key="14">
    <source>
        <dbReference type="ARBA" id="ARBA00048679"/>
    </source>
</evidence>
<comment type="catalytic activity">
    <reaction evidence="14">
        <text>L-seryl-[protein] + ATP = O-phospho-L-seryl-[protein] + ADP + H(+)</text>
        <dbReference type="Rhea" id="RHEA:17989"/>
        <dbReference type="Rhea" id="RHEA-COMP:9863"/>
        <dbReference type="Rhea" id="RHEA-COMP:11604"/>
        <dbReference type="ChEBI" id="CHEBI:15378"/>
        <dbReference type="ChEBI" id="CHEBI:29999"/>
        <dbReference type="ChEBI" id="CHEBI:30616"/>
        <dbReference type="ChEBI" id="CHEBI:83421"/>
        <dbReference type="ChEBI" id="CHEBI:456216"/>
        <dbReference type="EC" id="2.7.11.1"/>
    </reaction>
</comment>
<dbReference type="FunFam" id="1.10.238.10:FF:000003">
    <property type="entry name" value="Calmodulin A"/>
    <property type="match status" value="1"/>
</dbReference>
<keyword evidence="18" id="KW-1185">Reference proteome</keyword>
<evidence type="ECO:0000256" key="1">
    <source>
        <dbReference type="ARBA" id="ARBA00001946"/>
    </source>
</evidence>
<keyword evidence="10" id="KW-0106">Calcium</keyword>
<comment type="subunit">
    <text evidence="2">Monomer.</text>
</comment>
<dbReference type="SUPFAM" id="SSF47473">
    <property type="entry name" value="EF-hand"/>
    <property type="match status" value="1"/>
</dbReference>
<keyword evidence="9" id="KW-0418">Kinase</keyword>
<evidence type="ECO:0000256" key="7">
    <source>
        <dbReference type="ARBA" id="ARBA00022737"/>
    </source>
</evidence>
<evidence type="ECO:0000256" key="8">
    <source>
        <dbReference type="ARBA" id="ARBA00022741"/>
    </source>
</evidence>
<evidence type="ECO:0000256" key="10">
    <source>
        <dbReference type="ARBA" id="ARBA00022837"/>
    </source>
</evidence>
<feature type="domain" description="Protein kinase" evidence="15">
    <location>
        <begin position="41"/>
        <end position="303"/>
    </location>
</feature>
<dbReference type="CDD" id="cd05117">
    <property type="entry name" value="STKc_CAMK"/>
    <property type="match status" value="1"/>
</dbReference>
<gene>
    <name evidence="17" type="ORF">BSTOLATCC_MIC43418</name>
</gene>
<comment type="caution">
    <text evidence="17">The sequence shown here is derived from an EMBL/GenBank/DDBJ whole genome shotgun (WGS) entry which is preliminary data.</text>
</comment>
<dbReference type="InterPro" id="IPR002048">
    <property type="entry name" value="EF_hand_dom"/>
</dbReference>
<dbReference type="GO" id="GO:0005524">
    <property type="term" value="F:ATP binding"/>
    <property type="evidence" value="ECO:0007669"/>
    <property type="project" value="UniProtKB-KW"/>
</dbReference>
<dbReference type="PROSITE" id="PS00018">
    <property type="entry name" value="EF_HAND_1"/>
    <property type="match status" value="3"/>
</dbReference>
<dbReference type="Gene3D" id="1.10.510.10">
    <property type="entry name" value="Transferase(Phosphotransferase) domain 1"/>
    <property type="match status" value="1"/>
</dbReference>
<comment type="similarity">
    <text evidence="12">Belongs to the protein kinase superfamily. Ser/Thr protein kinase family. CDPK subfamily.</text>
</comment>
<dbReference type="EMBL" id="CAJZBQ010000043">
    <property type="protein sequence ID" value="CAG9327379.1"/>
    <property type="molecule type" value="Genomic_DNA"/>
</dbReference>
<dbReference type="Proteomes" id="UP001162131">
    <property type="component" value="Unassembled WGS sequence"/>
</dbReference>